<name>A0A0V1J3U4_TRIPS</name>
<dbReference type="Proteomes" id="UP000054805">
    <property type="component" value="Unassembled WGS sequence"/>
</dbReference>
<accession>A0A0V1J3U4</accession>
<dbReference type="EMBL" id="JYDS01000043">
    <property type="protein sequence ID" value="KRZ29626.1"/>
    <property type="molecule type" value="Genomic_DNA"/>
</dbReference>
<evidence type="ECO:0000313" key="4">
    <source>
        <dbReference type="Proteomes" id="UP000054826"/>
    </source>
</evidence>
<evidence type="ECO:0000313" key="3">
    <source>
        <dbReference type="Proteomes" id="UP000054805"/>
    </source>
</evidence>
<evidence type="ECO:0000313" key="2">
    <source>
        <dbReference type="EMBL" id="KRZ36790.1"/>
    </source>
</evidence>
<protein>
    <submittedName>
        <fullName evidence="1">Uncharacterized protein</fullName>
    </submittedName>
</protein>
<dbReference type="Proteomes" id="UP000054826">
    <property type="component" value="Unassembled WGS sequence"/>
</dbReference>
<gene>
    <name evidence="1" type="ORF">T4B_10097</name>
    <name evidence="2" type="ORF">T4C_11515</name>
</gene>
<dbReference type="EMBL" id="JYDV01000067">
    <property type="protein sequence ID" value="KRZ36790.1"/>
    <property type="molecule type" value="Genomic_DNA"/>
</dbReference>
<evidence type="ECO:0000313" key="1">
    <source>
        <dbReference type="EMBL" id="KRZ29626.1"/>
    </source>
</evidence>
<keyword evidence="3" id="KW-1185">Reference proteome</keyword>
<comment type="caution">
    <text evidence="1">The sequence shown here is derived from an EMBL/GenBank/DDBJ whole genome shotgun (WGS) entry which is preliminary data.</text>
</comment>
<dbReference type="AlphaFoldDB" id="A0A0V1J3U4"/>
<feature type="non-terminal residue" evidence="1">
    <location>
        <position position="96"/>
    </location>
</feature>
<proteinExistence type="predicted"/>
<sequence>LARKQIEQFTLSQTKVCTLNITQGCSAYQSTTHSESWLLKLFIGMDCSGWAWISASKRNASGFMGGILNTHSADASRDDGTCSSGASSLTVMKNTV</sequence>
<organism evidence="1 3">
    <name type="scientific">Trichinella pseudospiralis</name>
    <name type="common">Parasitic roundworm</name>
    <dbReference type="NCBI Taxonomy" id="6337"/>
    <lineage>
        <taxon>Eukaryota</taxon>
        <taxon>Metazoa</taxon>
        <taxon>Ecdysozoa</taxon>
        <taxon>Nematoda</taxon>
        <taxon>Enoplea</taxon>
        <taxon>Dorylaimia</taxon>
        <taxon>Trichinellida</taxon>
        <taxon>Trichinellidae</taxon>
        <taxon>Trichinella</taxon>
    </lineage>
</organism>
<reference evidence="3 4" key="1">
    <citation type="submission" date="2015-01" db="EMBL/GenBank/DDBJ databases">
        <title>Evolution of Trichinella species and genotypes.</title>
        <authorList>
            <person name="Korhonen P.K."/>
            <person name="Edoardo P."/>
            <person name="Giuseppe L.R."/>
            <person name="Gasser R.B."/>
        </authorList>
    </citation>
    <scope>NUCLEOTIDE SEQUENCE [LARGE SCALE GENOMIC DNA]</scope>
    <source>
        <strain evidence="2">ISS176</strain>
        <strain evidence="1">ISS588</strain>
    </source>
</reference>
<feature type="non-terminal residue" evidence="1">
    <location>
        <position position="1"/>
    </location>
</feature>